<dbReference type="GO" id="GO:0046872">
    <property type="term" value="F:metal ion binding"/>
    <property type="evidence" value="ECO:0007669"/>
    <property type="project" value="UniProtKB-KW"/>
</dbReference>
<evidence type="ECO:0000256" key="1">
    <source>
        <dbReference type="ARBA" id="ARBA00022723"/>
    </source>
</evidence>
<dbReference type="InterPro" id="IPR029068">
    <property type="entry name" value="Glyas_Bleomycin-R_OHBP_Dase"/>
</dbReference>
<reference evidence="3 4" key="1">
    <citation type="journal article" date="2019" name="Int. J. Syst. Evol. Microbiol.">
        <title>The Global Catalogue of Microorganisms (GCM) 10K type strain sequencing project: providing services to taxonomists for standard genome sequencing and annotation.</title>
        <authorList>
            <consortium name="The Broad Institute Genomics Platform"/>
            <consortium name="The Broad Institute Genome Sequencing Center for Infectious Disease"/>
            <person name="Wu L."/>
            <person name="Ma J."/>
        </authorList>
    </citation>
    <scope>NUCLEOTIDE SEQUENCE [LARGE SCALE GENOMIC DNA]</scope>
    <source>
        <strain evidence="3 4">NBRC 111368</strain>
    </source>
</reference>
<dbReference type="InterPro" id="IPR037523">
    <property type="entry name" value="VOC_core"/>
</dbReference>
<keyword evidence="4" id="KW-1185">Reference proteome</keyword>
<dbReference type="PROSITE" id="PS51819">
    <property type="entry name" value="VOC"/>
    <property type="match status" value="1"/>
</dbReference>
<gene>
    <name evidence="3" type="ORF">ACFQE1_06895</name>
</gene>
<dbReference type="Pfam" id="PF00903">
    <property type="entry name" value="Glyoxalase"/>
    <property type="match status" value="1"/>
</dbReference>
<evidence type="ECO:0000313" key="4">
    <source>
        <dbReference type="Proteomes" id="UP001596328"/>
    </source>
</evidence>
<dbReference type="InterPro" id="IPR004360">
    <property type="entry name" value="Glyas_Fos-R_dOase_dom"/>
</dbReference>
<feature type="domain" description="VOC" evidence="2">
    <location>
        <begin position="1"/>
        <end position="124"/>
    </location>
</feature>
<dbReference type="CDD" id="cd06587">
    <property type="entry name" value="VOC"/>
    <property type="match status" value="1"/>
</dbReference>
<dbReference type="Gene3D" id="3.10.180.10">
    <property type="entry name" value="2,3-Dihydroxybiphenyl 1,2-Dioxygenase, domain 1"/>
    <property type="match status" value="1"/>
</dbReference>
<evidence type="ECO:0000313" key="3">
    <source>
        <dbReference type="EMBL" id="MFC6724104.1"/>
    </source>
</evidence>
<evidence type="ECO:0000259" key="2">
    <source>
        <dbReference type="PROSITE" id="PS51819"/>
    </source>
</evidence>
<dbReference type="PANTHER" id="PTHR43048:SF3">
    <property type="entry name" value="METHYLMALONYL-COA EPIMERASE, MITOCHONDRIAL"/>
    <property type="match status" value="1"/>
</dbReference>
<dbReference type="InterPro" id="IPR051785">
    <property type="entry name" value="MMCE/EMCE_epimerase"/>
</dbReference>
<proteinExistence type="predicted"/>
<dbReference type="EMBL" id="JBHSWU010000101">
    <property type="protein sequence ID" value="MFC6724104.1"/>
    <property type="molecule type" value="Genomic_DNA"/>
</dbReference>
<accession>A0ABD5RXE9</accession>
<keyword evidence="1" id="KW-0479">Metal-binding</keyword>
<protein>
    <submittedName>
        <fullName evidence="3">VOC family protein</fullName>
    </submittedName>
</protein>
<sequence>MDVIHHALWVSDIDRTLEFYVDGLGLERTREFESGDGATNVFVAGEGETEIQFKYDPDGERALSEPDRFDHTAIAVDDTDAAVERLVEEAEATLERGPLDSDGANARVAFLTDPEGYGIELVEEFE</sequence>
<dbReference type="Proteomes" id="UP001596328">
    <property type="component" value="Unassembled WGS sequence"/>
</dbReference>
<dbReference type="PANTHER" id="PTHR43048">
    <property type="entry name" value="METHYLMALONYL-COA EPIMERASE"/>
    <property type="match status" value="1"/>
</dbReference>
<dbReference type="AlphaFoldDB" id="A0ABD5RXE9"/>
<comment type="caution">
    <text evidence="3">The sequence shown here is derived from an EMBL/GenBank/DDBJ whole genome shotgun (WGS) entry which is preliminary data.</text>
</comment>
<dbReference type="SUPFAM" id="SSF54593">
    <property type="entry name" value="Glyoxalase/Bleomycin resistance protein/Dihydroxybiphenyl dioxygenase"/>
    <property type="match status" value="1"/>
</dbReference>
<name>A0ABD5RXE9_9EURY</name>
<organism evidence="3 4">
    <name type="scientific">Halobium palmae</name>
    <dbReference type="NCBI Taxonomy" id="1776492"/>
    <lineage>
        <taxon>Archaea</taxon>
        <taxon>Methanobacteriati</taxon>
        <taxon>Methanobacteriota</taxon>
        <taxon>Stenosarchaea group</taxon>
        <taxon>Halobacteria</taxon>
        <taxon>Halobacteriales</taxon>
        <taxon>Haloferacaceae</taxon>
        <taxon>Halobium</taxon>
    </lineage>
</organism>